<evidence type="ECO:0000256" key="4">
    <source>
        <dbReference type="ARBA" id="ARBA00012438"/>
    </source>
</evidence>
<dbReference type="RefSeq" id="WP_062716821.1">
    <property type="nucleotide sequence ID" value="NZ_KQ948925.1"/>
</dbReference>
<dbReference type="CDD" id="cd16917">
    <property type="entry name" value="HATPase_UhpB-NarQ-NarX-like"/>
    <property type="match status" value="1"/>
</dbReference>
<evidence type="ECO:0000256" key="1">
    <source>
        <dbReference type="ARBA" id="ARBA00000085"/>
    </source>
</evidence>
<dbReference type="InterPro" id="IPR004358">
    <property type="entry name" value="Sig_transdc_His_kin-like_C"/>
</dbReference>
<evidence type="ECO:0000256" key="14">
    <source>
        <dbReference type="ARBA" id="ARBA00024827"/>
    </source>
</evidence>
<evidence type="ECO:0000313" key="18">
    <source>
        <dbReference type="EMBL" id="KUO05531.1"/>
    </source>
</evidence>
<evidence type="ECO:0000256" key="3">
    <source>
        <dbReference type="ARBA" id="ARBA00004496"/>
    </source>
</evidence>
<evidence type="ECO:0000256" key="11">
    <source>
        <dbReference type="ARBA" id="ARBA00023004"/>
    </source>
</evidence>
<keyword evidence="13" id="KW-0411">Iron-sulfur</keyword>
<dbReference type="Pfam" id="PF02518">
    <property type="entry name" value="HATPase_c"/>
    <property type="match status" value="1"/>
</dbReference>
<evidence type="ECO:0000256" key="15">
    <source>
        <dbReference type="ARBA" id="ARBA00030800"/>
    </source>
</evidence>
<keyword evidence="16" id="KW-0812">Transmembrane</keyword>
<gene>
    <name evidence="18" type="ORF">AQJ67_05105</name>
</gene>
<evidence type="ECO:0000313" key="19">
    <source>
        <dbReference type="Proteomes" id="UP000053429"/>
    </source>
</evidence>
<evidence type="ECO:0000256" key="5">
    <source>
        <dbReference type="ARBA" id="ARBA00017322"/>
    </source>
</evidence>
<evidence type="ECO:0000256" key="2">
    <source>
        <dbReference type="ARBA" id="ARBA00001966"/>
    </source>
</evidence>
<dbReference type="SMART" id="SM00387">
    <property type="entry name" value="HATPase_c"/>
    <property type="match status" value="1"/>
</dbReference>
<feature type="domain" description="Histidine kinase" evidence="17">
    <location>
        <begin position="189"/>
        <end position="389"/>
    </location>
</feature>
<dbReference type="EMBL" id="LMWY01000004">
    <property type="protein sequence ID" value="KUO05531.1"/>
    <property type="molecule type" value="Genomic_DNA"/>
</dbReference>
<dbReference type="PANTHER" id="PTHR24421:SF62">
    <property type="entry name" value="SENSORY TRANSDUCTION HISTIDINE KINASE"/>
    <property type="match status" value="1"/>
</dbReference>
<dbReference type="GO" id="GO:0051539">
    <property type="term" value="F:4 iron, 4 sulfur cluster binding"/>
    <property type="evidence" value="ECO:0007669"/>
    <property type="project" value="UniProtKB-KW"/>
</dbReference>
<evidence type="ECO:0000256" key="9">
    <source>
        <dbReference type="ARBA" id="ARBA00022723"/>
    </source>
</evidence>
<dbReference type="InterPro" id="IPR036890">
    <property type="entry name" value="HATPase_C_sf"/>
</dbReference>
<protein>
    <recommendedName>
        <fullName evidence="5">Oxygen sensor histidine kinase NreB</fullName>
        <ecNumber evidence="4">2.7.13.3</ecNumber>
    </recommendedName>
    <alternativeName>
        <fullName evidence="15">Nitrogen regulation protein B</fullName>
    </alternativeName>
</protein>
<dbReference type="Proteomes" id="UP000053429">
    <property type="component" value="Unassembled WGS sequence"/>
</dbReference>
<dbReference type="GO" id="GO:0046872">
    <property type="term" value="F:metal ion binding"/>
    <property type="evidence" value="ECO:0007669"/>
    <property type="project" value="UniProtKB-KW"/>
</dbReference>
<comment type="subcellular location">
    <subcellularLocation>
        <location evidence="3">Cytoplasm</location>
    </subcellularLocation>
</comment>
<keyword evidence="10 18" id="KW-0418">Kinase</keyword>
<keyword evidence="12" id="KW-0902">Two-component regulatory system</keyword>
<dbReference type="InterPro" id="IPR017205">
    <property type="entry name" value="Sig_transdc_His_kinase_ChrS"/>
</dbReference>
<dbReference type="InterPro" id="IPR050482">
    <property type="entry name" value="Sensor_HK_TwoCompSys"/>
</dbReference>
<dbReference type="PROSITE" id="PS50109">
    <property type="entry name" value="HIS_KIN"/>
    <property type="match status" value="1"/>
</dbReference>
<dbReference type="PANTHER" id="PTHR24421">
    <property type="entry name" value="NITRATE/NITRITE SENSOR PROTEIN NARX-RELATED"/>
    <property type="match status" value="1"/>
</dbReference>
<evidence type="ECO:0000256" key="7">
    <source>
        <dbReference type="ARBA" id="ARBA00022490"/>
    </source>
</evidence>
<keyword evidence="9" id="KW-0479">Metal-binding</keyword>
<comment type="caution">
    <text evidence="18">The sequence shown here is derived from an EMBL/GenBank/DDBJ whole genome shotgun (WGS) entry which is preliminary data.</text>
</comment>
<dbReference type="OrthoDB" id="227596at2"/>
<dbReference type="STRING" id="661399.AQJ67_05105"/>
<keyword evidence="19" id="KW-1185">Reference proteome</keyword>
<dbReference type="AlphaFoldDB" id="A0A101U7C4"/>
<dbReference type="GO" id="GO:0046983">
    <property type="term" value="F:protein dimerization activity"/>
    <property type="evidence" value="ECO:0007669"/>
    <property type="project" value="InterPro"/>
</dbReference>
<evidence type="ECO:0000256" key="13">
    <source>
        <dbReference type="ARBA" id="ARBA00023014"/>
    </source>
</evidence>
<comment type="catalytic activity">
    <reaction evidence="1">
        <text>ATP + protein L-histidine = ADP + protein N-phospho-L-histidine.</text>
        <dbReference type="EC" id="2.7.13.3"/>
    </reaction>
</comment>
<keyword evidence="8" id="KW-0808">Transferase</keyword>
<dbReference type="InterPro" id="IPR003594">
    <property type="entry name" value="HATPase_dom"/>
</dbReference>
<reference evidence="18 19" key="1">
    <citation type="submission" date="2015-10" db="EMBL/GenBank/DDBJ databases">
        <title>Draft genome sequence of Streptomyces caeruleatus NRRL B-24802, type strain for the species Streptomyces caeruleatus.</title>
        <authorList>
            <person name="Ruckert C."/>
            <person name="Winkler A."/>
            <person name="Kalinowski J."/>
            <person name="Kampfer P."/>
            <person name="Glaeser S."/>
        </authorList>
    </citation>
    <scope>NUCLEOTIDE SEQUENCE [LARGE SCALE GENOMIC DNA]</scope>
    <source>
        <strain evidence="18 19">NRRL B-24802</strain>
    </source>
</reference>
<proteinExistence type="predicted"/>
<dbReference type="PRINTS" id="PR00344">
    <property type="entry name" value="BCTRLSENSOR"/>
</dbReference>
<keyword evidence="6" id="KW-0004">4Fe-4S</keyword>
<evidence type="ECO:0000256" key="16">
    <source>
        <dbReference type="SAM" id="Phobius"/>
    </source>
</evidence>
<evidence type="ECO:0000256" key="6">
    <source>
        <dbReference type="ARBA" id="ARBA00022485"/>
    </source>
</evidence>
<organism evidence="18 19">
    <name type="scientific">Streptomyces caeruleatus</name>
    <dbReference type="NCBI Taxonomy" id="661399"/>
    <lineage>
        <taxon>Bacteria</taxon>
        <taxon>Bacillati</taxon>
        <taxon>Actinomycetota</taxon>
        <taxon>Actinomycetes</taxon>
        <taxon>Kitasatosporales</taxon>
        <taxon>Streptomycetaceae</taxon>
        <taxon>Streptomyces</taxon>
    </lineage>
</organism>
<dbReference type="InterPro" id="IPR005467">
    <property type="entry name" value="His_kinase_dom"/>
</dbReference>
<dbReference type="Gene3D" id="1.20.5.1930">
    <property type="match status" value="1"/>
</dbReference>
<dbReference type="GO" id="GO:0005737">
    <property type="term" value="C:cytoplasm"/>
    <property type="evidence" value="ECO:0007669"/>
    <property type="project" value="UniProtKB-SubCell"/>
</dbReference>
<name>A0A101U7C4_9ACTN</name>
<keyword evidence="7" id="KW-0963">Cytoplasm</keyword>
<evidence type="ECO:0000256" key="8">
    <source>
        <dbReference type="ARBA" id="ARBA00022679"/>
    </source>
</evidence>
<comment type="cofactor">
    <cofactor evidence="2">
        <name>[4Fe-4S] cluster</name>
        <dbReference type="ChEBI" id="CHEBI:49883"/>
    </cofactor>
</comment>
<dbReference type="Gene3D" id="3.30.565.10">
    <property type="entry name" value="Histidine kinase-like ATPase, C-terminal domain"/>
    <property type="match status" value="1"/>
</dbReference>
<keyword evidence="16" id="KW-0472">Membrane</keyword>
<dbReference type="InterPro" id="IPR011712">
    <property type="entry name" value="Sig_transdc_His_kin_sub3_dim/P"/>
</dbReference>
<evidence type="ECO:0000256" key="12">
    <source>
        <dbReference type="ARBA" id="ARBA00023012"/>
    </source>
</evidence>
<dbReference type="GO" id="GO:0000155">
    <property type="term" value="F:phosphorelay sensor kinase activity"/>
    <property type="evidence" value="ECO:0007669"/>
    <property type="project" value="InterPro"/>
</dbReference>
<dbReference type="Pfam" id="PF07730">
    <property type="entry name" value="HisKA_3"/>
    <property type="match status" value="1"/>
</dbReference>
<feature type="transmembrane region" description="Helical" evidence="16">
    <location>
        <begin position="116"/>
        <end position="136"/>
    </location>
</feature>
<dbReference type="GO" id="GO:0016020">
    <property type="term" value="C:membrane"/>
    <property type="evidence" value="ECO:0007669"/>
    <property type="project" value="InterPro"/>
</dbReference>
<dbReference type="EC" id="2.7.13.3" evidence="4"/>
<comment type="function">
    <text evidence="14">Member of the two-component regulatory system NreB/NreC involved in the control of dissimilatory nitrate/nitrite reduction in response to oxygen. NreB functions as a direct oxygen sensor histidine kinase which is autophosphorylated, in the absence of oxygen, probably at the conserved histidine residue, and transfers its phosphate group probably to a conserved aspartate residue of NreC. NreB/NreC activates the expression of the nitrate (narGHJI) and nitrite (nir) reductase operons, as well as the putative nitrate transporter gene narT.</text>
</comment>
<feature type="transmembrane region" description="Helical" evidence="16">
    <location>
        <begin position="91"/>
        <end position="109"/>
    </location>
</feature>
<evidence type="ECO:0000256" key="10">
    <source>
        <dbReference type="ARBA" id="ARBA00022777"/>
    </source>
</evidence>
<dbReference type="PIRSF" id="PIRSF037434">
    <property type="entry name" value="STHK_ChrS"/>
    <property type="match status" value="1"/>
</dbReference>
<feature type="transmembrane region" description="Helical" evidence="16">
    <location>
        <begin position="43"/>
        <end position="63"/>
    </location>
</feature>
<keyword evidence="11" id="KW-0408">Iron</keyword>
<dbReference type="SUPFAM" id="SSF55874">
    <property type="entry name" value="ATPase domain of HSP90 chaperone/DNA topoisomerase II/histidine kinase"/>
    <property type="match status" value="1"/>
</dbReference>
<sequence length="396" mass="42703">MSLSTVVRRRPSPTVRHLPHLVFLLPVVGTLVRLVQLDDAVCWRVAPVIAALGLLYIAGTALWDRFGAAGRPVWLGTLVLLWAWVSWQLPVALAFAYTWLAVPLAVLALRMPGRRVTVAAVGAITAVLLASLVRIGGVDLDVLAPPLAALGATVVLYRSQQRLNSQLAATRSELGRRQREAGRLAERTRIARDLHDTLAQELAGSRMLLQAAERDWERNPDAALRQVRAVSQALGAHLEETRSIISDLTPPALERDDLEAALRGLCTRPQSSTGVPHVAFRTEGDPHLLPTDRAVTLLRVAQGLLANAREHAQATHVHVTLAYEDGRAAVEVRDDGRGFDQRRTQPFGPDRGFGLAAARGRLSALGGTLTVDSAPGHGTRVRAMLPAADRVLAGTP</sequence>
<evidence type="ECO:0000259" key="17">
    <source>
        <dbReference type="PROSITE" id="PS50109"/>
    </source>
</evidence>
<accession>A0A101U7C4</accession>
<keyword evidence="16" id="KW-1133">Transmembrane helix</keyword>